<dbReference type="InterPro" id="IPR036779">
    <property type="entry name" value="LysM_dom_sf"/>
</dbReference>
<proteinExistence type="predicted"/>
<evidence type="ECO:0000313" key="2">
    <source>
        <dbReference type="EMBL" id="DAD85680.1"/>
    </source>
</evidence>
<dbReference type="PANTHER" id="PTHR34700:SF4">
    <property type="entry name" value="PHAGE-LIKE ELEMENT PBSX PROTEIN XKDP"/>
    <property type="match status" value="1"/>
</dbReference>
<dbReference type="Gene3D" id="3.10.350.10">
    <property type="entry name" value="LysM domain"/>
    <property type="match status" value="1"/>
</dbReference>
<dbReference type="Pfam" id="PF01476">
    <property type="entry name" value="LysM"/>
    <property type="match status" value="1"/>
</dbReference>
<dbReference type="PROSITE" id="PS51782">
    <property type="entry name" value="LYSM"/>
    <property type="match status" value="1"/>
</dbReference>
<protein>
    <submittedName>
        <fullName evidence="2">Tail assembly protein</fullName>
    </submittedName>
</protein>
<dbReference type="SMART" id="SM00257">
    <property type="entry name" value="LysM"/>
    <property type="match status" value="1"/>
</dbReference>
<dbReference type="EMBL" id="BK014986">
    <property type="protein sequence ID" value="DAD85680.1"/>
    <property type="molecule type" value="Genomic_DNA"/>
</dbReference>
<evidence type="ECO:0000259" key="1">
    <source>
        <dbReference type="PROSITE" id="PS51782"/>
    </source>
</evidence>
<dbReference type="PANTHER" id="PTHR34700">
    <property type="entry name" value="POTASSIUM BINDING PROTEIN KBP"/>
    <property type="match status" value="1"/>
</dbReference>
<name>A0A8S5MU59_9CAUD</name>
<dbReference type="InterPro" id="IPR018392">
    <property type="entry name" value="LysM"/>
</dbReference>
<sequence>MQICFIKDGTSLTLPVTPAGYSWAVGRNIETINVSQLGDVYRPGGRSRFAGDALECLLPAQEYPWMEPGAVPNPQHYLDILTAWAAAGEPVRYIVTGTDINTLVFIETVEYREQDGTGDVYASIRLREYTDLEAREVALAGIPDTNTGNATRPTESSGTSQSYTIVKGDTLSAICRRYYGKYSATYYNALAKYNGIKNPHLIYPGTTITIPPESVLLGG</sequence>
<dbReference type="SUPFAM" id="SSF54106">
    <property type="entry name" value="LysM domain"/>
    <property type="match status" value="1"/>
</dbReference>
<organism evidence="2">
    <name type="scientific">Siphoviridae sp. ctP6113</name>
    <dbReference type="NCBI Taxonomy" id="2826318"/>
    <lineage>
        <taxon>Viruses</taxon>
        <taxon>Duplodnaviria</taxon>
        <taxon>Heunggongvirae</taxon>
        <taxon>Uroviricota</taxon>
        <taxon>Caudoviricetes</taxon>
    </lineage>
</organism>
<dbReference type="InterPro" id="IPR052196">
    <property type="entry name" value="Bact_Kbp"/>
</dbReference>
<reference evidence="2" key="1">
    <citation type="journal article" date="2021" name="Proc. Natl. Acad. Sci. U.S.A.">
        <title>A Catalog of Tens of Thousands of Viruses from Human Metagenomes Reveals Hidden Associations with Chronic Diseases.</title>
        <authorList>
            <person name="Tisza M.J."/>
            <person name="Buck C.B."/>
        </authorList>
    </citation>
    <scope>NUCLEOTIDE SEQUENCE</scope>
    <source>
        <strain evidence="2">CtP6113</strain>
    </source>
</reference>
<dbReference type="CDD" id="cd00118">
    <property type="entry name" value="LysM"/>
    <property type="match status" value="1"/>
</dbReference>
<feature type="domain" description="LysM" evidence="1">
    <location>
        <begin position="161"/>
        <end position="210"/>
    </location>
</feature>
<accession>A0A8S5MU59</accession>